<dbReference type="InterPro" id="IPR050612">
    <property type="entry name" value="Prok_Mopterin_Oxidored"/>
</dbReference>
<dbReference type="RefSeq" id="WP_240132845.1">
    <property type="nucleotide sequence ID" value="NZ_JACSDI010000050.1"/>
</dbReference>
<dbReference type="PANTHER" id="PTHR43742:SF3">
    <property type="entry name" value="DIMETHYL SULFOXIDE REDUCTASE DMSA"/>
    <property type="match status" value="1"/>
</dbReference>
<accession>A0ABS9R1F9</accession>
<organism evidence="5 6">
    <name type="scientific">Shewanella cutis</name>
    <dbReference type="NCBI Taxonomy" id="2766780"/>
    <lineage>
        <taxon>Bacteria</taxon>
        <taxon>Pseudomonadati</taxon>
        <taxon>Pseudomonadota</taxon>
        <taxon>Gammaproteobacteria</taxon>
        <taxon>Alteromonadales</taxon>
        <taxon>Shewanellaceae</taxon>
        <taxon>Shewanella</taxon>
    </lineage>
</organism>
<dbReference type="Pfam" id="PF00384">
    <property type="entry name" value="Molybdopterin"/>
    <property type="match status" value="1"/>
</dbReference>
<dbReference type="InterPro" id="IPR006656">
    <property type="entry name" value="Mopterin_OxRdtase"/>
</dbReference>
<evidence type="ECO:0000313" key="5">
    <source>
        <dbReference type="EMBL" id="MCG9966438.1"/>
    </source>
</evidence>
<keyword evidence="3" id="KW-0560">Oxidoreductase</keyword>
<keyword evidence="1" id="KW-0500">Molybdenum</keyword>
<evidence type="ECO:0000256" key="1">
    <source>
        <dbReference type="ARBA" id="ARBA00022505"/>
    </source>
</evidence>
<gene>
    <name evidence="5" type="ORF">H9J30_21485</name>
</gene>
<dbReference type="InterPro" id="IPR006655">
    <property type="entry name" value="Mopterin_OxRdtase_prok_CS"/>
</dbReference>
<evidence type="ECO:0000313" key="6">
    <source>
        <dbReference type="Proteomes" id="UP000829384"/>
    </source>
</evidence>
<dbReference type="EMBL" id="JACSDI010000050">
    <property type="protein sequence ID" value="MCG9966438.1"/>
    <property type="molecule type" value="Genomic_DNA"/>
</dbReference>
<evidence type="ECO:0000256" key="3">
    <source>
        <dbReference type="ARBA" id="ARBA00023002"/>
    </source>
</evidence>
<comment type="caution">
    <text evidence="5">The sequence shown here is derived from an EMBL/GenBank/DDBJ whole genome shotgun (WGS) entry which is preliminary data.</text>
</comment>
<reference evidence="5 6" key="1">
    <citation type="submission" date="2020-08" db="EMBL/GenBank/DDBJ databases">
        <title>Whole genome sequence of Shewanella sp strain PS-2.</title>
        <authorList>
            <person name="Das S.K."/>
        </authorList>
    </citation>
    <scope>NUCLEOTIDE SEQUENCE [LARGE SCALE GENOMIC DNA]</scope>
    <source>
        <strain evidence="5 6">PS-2</strain>
    </source>
</reference>
<sequence length="285" mass="31664">ISFFTWAEAIERGHEMTARKDGIRGTADLDTPLGADIKAVFAINSNALINQHSDCNGTAKILEDDTKCELIVVCDCWMTPSARYADILLPDTTWLESNDLVNDSYASGIMGYLVAMKAAVKPMWESISMFEMGRLIAAKMGKEAEYTEGKDEAAWLEELYQKTRTNSANTNAQPAFPNSYAEAQKIGVFRAFSKTPVLALDSYINGGKAVSTPSGKVEIYSLSMAQKGKDWIFNPNVKGDYITAIPMYQPTWEGYDDEDTKDDYPLQLMGYHTKGRTHSSYHNVP</sequence>
<keyword evidence="6" id="KW-1185">Reference proteome</keyword>
<dbReference type="Proteomes" id="UP000829384">
    <property type="component" value="Unassembled WGS sequence"/>
</dbReference>
<proteinExistence type="predicted"/>
<evidence type="ECO:0000256" key="2">
    <source>
        <dbReference type="ARBA" id="ARBA00022723"/>
    </source>
</evidence>
<dbReference type="SUPFAM" id="SSF53706">
    <property type="entry name" value="Formate dehydrogenase/DMSO reductase, domains 1-3"/>
    <property type="match status" value="1"/>
</dbReference>
<feature type="non-terminal residue" evidence="5">
    <location>
        <position position="285"/>
    </location>
</feature>
<dbReference type="Gene3D" id="2.40.40.20">
    <property type="match status" value="1"/>
</dbReference>
<dbReference type="Gene3D" id="3.40.50.740">
    <property type="match status" value="1"/>
</dbReference>
<keyword evidence="2" id="KW-0479">Metal-binding</keyword>
<dbReference type="PANTHER" id="PTHR43742">
    <property type="entry name" value="TRIMETHYLAMINE-N-OXIDE REDUCTASE"/>
    <property type="match status" value="1"/>
</dbReference>
<evidence type="ECO:0000259" key="4">
    <source>
        <dbReference type="Pfam" id="PF00384"/>
    </source>
</evidence>
<dbReference type="PROSITE" id="PS00490">
    <property type="entry name" value="MOLYBDOPTERIN_PROK_2"/>
    <property type="match status" value="1"/>
</dbReference>
<feature type="domain" description="Molybdopterin oxidoreductase" evidence="4">
    <location>
        <begin position="35"/>
        <end position="137"/>
    </location>
</feature>
<protein>
    <submittedName>
        <fullName evidence="5">Molybdopterin-dependent oxidoreductase</fullName>
    </submittedName>
</protein>
<name>A0ABS9R1F9_9GAMM</name>
<feature type="non-terminal residue" evidence="5">
    <location>
        <position position="1"/>
    </location>
</feature>